<dbReference type="Proteomes" id="UP001148838">
    <property type="component" value="Unassembled WGS sequence"/>
</dbReference>
<organism evidence="1 2">
    <name type="scientific">Periplaneta americana</name>
    <name type="common">American cockroach</name>
    <name type="synonym">Blatta americana</name>
    <dbReference type="NCBI Taxonomy" id="6978"/>
    <lineage>
        <taxon>Eukaryota</taxon>
        <taxon>Metazoa</taxon>
        <taxon>Ecdysozoa</taxon>
        <taxon>Arthropoda</taxon>
        <taxon>Hexapoda</taxon>
        <taxon>Insecta</taxon>
        <taxon>Pterygota</taxon>
        <taxon>Neoptera</taxon>
        <taxon>Polyneoptera</taxon>
        <taxon>Dictyoptera</taxon>
        <taxon>Blattodea</taxon>
        <taxon>Blattoidea</taxon>
        <taxon>Blattidae</taxon>
        <taxon>Blattinae</taxon>
        <taxon>Periplaneta</taxon>
    </lineage>
</organism>
<gene>
    <name evidence="1" type="ORF">ANN_06805</name>
</gene>
<sequence>MRCFDAFSSEQKTQIISRINECDNKNDQDSYLQCLIQYHAVERHRSRNKTTESIPKPKTYSYEYYVKVSGETVKVCKAAYINLHGISKKRVERLQKLLVQDKLPKDERGRSASSRHNAIPGDIFLSIHDFIKSIPVHDVHYSDTKKYYFSSNLNMKILHNMFITKNPQSGVKYDFFVRCMHENFNIGLGQPQVDVCGYCEERKTKLRNPALCDAVKRVAAGELSIHNRRAKKFYHKMQEVQQLCKERDDVAGFVFDSSATTHSCPRDFLLSAAEGVRILCS</sequence>
<keyword evidence="2" id="KW-1185">Reference proteome</keyword>
<dbReference type="EMBL" id="JAJSOF020000011">
    <property type="protein sequence ID" value="KAJ4445006.1"/>
    <property type="molecule type" value="Genomic_DNA"/>
</dbReference>
<reference evidence="1 2" key="1">
    <citation type="journal article" date="2022" name="Allergy">
        <title>Genome assembly and annotation of Periplaneta americana reveal a comprehensive cockroach allergen profile.</title>
        <authorList>
            <person name="Wang L."/>
            <person name="Xiong Q."/>
            <person name="Saelim N."/>
            <person name="Wang L."/>
            <person name="Nong W."/>
            <person name="Wan A.T."/>
            <person name="Shi M."/>
            <person name="Liu X."/>
            <person name="Cao Q."/>
            <person name="Hui J.H.L."/>
            <person name="Sookrung N."/>
            <person name="Leung T.F."/>
            <person name="Tungtrongchitr A."/>
            <person name="Tsui S.K.W."/>
        </authorList>
    </citation>
    <scope>NUCLEOTIDE SEQUENCE [LARGE SCALE GENOMIC DNA]</scope>
    <source>
        <strain evidence="1">PWHHKU_190912</strain>
    </source>
</reference>
<comment type="caution">
    <text evidence="1">The sequence shown here is derived from an EMBL/GenBank/DDBJ whole genome shotgun (WGS) entry which is preliminary data.</text>
</comment>
<dbReference type="PANTHER" id="PTHR10773:SF19">
    <property type="match status" value="1"/>
</dbReference>
<evidence type="ECO:0000313" key="2">
    <source>
        <dbReference type="Proteomes" id="UP001148838"/>
    </source>
</evidence>
<proteinExistence type="predicted"/>
<protein>
    <submittedName>
        <fullName evidence="1">Uncharacterized protein</fullName>
    </submittedName>
</protein>
<evidence type="ECO:0000313" key="1">
    <source>
        <dbReference type="EMBL" id="KAJ4445006.1"/>
    </source>
</evidence>
<dbReference type="PANTHER" id="PTHR10773">
    <property type="entry name" value="DNA-DIRECTED RNA POLYMERASES I, II, AND III SUBUNIT RPABC2"/>
    <property type="match status" value="1"/>
</dbReference>
<name>A0ABQ8TG92_PERAM</name>
<accession>A0ABQ8TG92</accession>